<dbReference type="HOGENOM" id="CLU_1918404_0_0_1"/>
<name>N1QJ76_SPHMS</name>
<dbReference type="OrthoDB" id="76388at2759"/>
<keyword evidence="2" id="KW-1185">Reference proteome</keyword>
<accession>N1QJ76</accession>
<proteinExistence type="predicted"/>
<evidence type="ECO:0000313" key="2">
    <source>
        <dbReference type="Proteomes" id="UP000016931"/>
    </source>
</evidence>
<organism evidence="1 2">
    <name type="scientific">Sphaerulina musiva (strain SO2202)</name>
    <name type="common">Poplar stem canker fungus</name>
    <name type="synonym">Septoria musiva</name>
    <dbReference type="NCBI Taxonomy" id="692275"/>
    <lineage>
        <taxon>Eukaryota</taxon>
        <taxon>Fungi</taxon>
        <taxon>Dikarya</taxon>
        <taxon>Ascomycota</taxon>
        <taxon>Pezizomycotina</taxon>
        <taxon>Dothideomycetes</taxon>
        <taxon>Dothideomycetidae</taxon>
        <taxon>Mycosphaerellales</taxon>
        <taxon>Mycosphaerellaceae</taxon>
        <taxon>Sphaerulina</taxon>
    </lineage>
</organism>
<protein>
    <submittedName>
        <fullName evidence="1">Uncharacterized protein</fullName>
    </submittedName>
</protein>
<dbReference type="Proteomes" id="UP000016931">
    <property type="component" value="Unassembled WGS sequence"/>
</dbReference>
<dbReference type="GeneID" id="27898509"/>
<dbReference type="EMBL" id="KB456265">
    <property type="protein sequence ID" value="EMF11845.1"/>
    <property type="molecule type" value="Genomic_DNA"/>
</dbReference>
<dbReference type="AlphaFoldDB" id="N1QJ76"/>
<reference evidence="1 2" key="1">
    <citation type="journal article" date="2012" name="PLoS Pathog.">
        <title>Diverse lifestyles and strategies of plant pathogenesis encoded in the genomes of eighteen Dothideomycetes fungi.</title>
        <authorList>
            <person name="Ohm R.A."/>
            <person name="Feau N."/>
            <person name="Henrissat B."/>
            <person name="Schoch C.L."/>
            <person name="Horwitz B.A."/>
            <person name="Barry K.W."/>
            <person name="Condon B.J."/>
            <person name="Copeland A.C."/>
            <person name="Dhillon B."/>
            <person name="Glaser F."/>
            <person name="Hesse C.N."/>
            <person name="Kosti I."/>
            <person name="LaButti K."/>
            <person name="Lindquist E.A."/>
            <person name="Lucas S."/>
            <person name="Salamov A.A."/>
            <person name="Bradshaw R.E."/>
            <person name="Ciuffetti L."/>
            <person name="Hamelin R.C."/>
            <person name="Kema G.H.J."/>
            <person name="Lawrence C."/>
            <person name="Scott J.A."/>
            <person name="Spatafora J.W."/>
            <person name="Turgeon B.G."/>
            <person name="de Wit P.J.G.M."/>
            <person name="Zhong S."/>
            <person name="Goodwin S.B."/>
            <person name="Grigoriev I.V."/>
        </authorList>
    </citation>
    <scope>NUCLEOTIDE SEQUENCE [LARGE SCALE GENOMIC DNA]</scope>
    <source>
        <strain evidence="1 2">SO2202</strain>
    </source>
</reference>
<gene>
    <name evidence="1" type="ORF">SEPMUDRAFT_117808</name>
</gene>
<dbReference type="RefSeq" id="XP_016759966.1">
    <property type="nucleotide sequence ID" value="XM_016901372.1"/>
</dbReference>
<evidence type="ECO:0000313" key="1">
    <source>
        <dbReference type="EMBL" id="EMF11845.1"/>
    </source>
</evidence>
<sequence length="132" mass="14850">MTPSMVTTALMDHFHGRHELQVSASRRMKGRKSRGWREEVAQGNGHTNGGLPNLIMPLPPSRNLNASRTQSHLTTTTIHGSYKLFVLGTSTTWAEYIDMRSKDQHASGVEIDLAVRLLWLQTHLPPSLIFTY</sequence>